<evidence type="ECO:0000259" key="2">
    <source>
        <dbReference type="Pfam" id="PF14145"/>
    </source>
</evidence>
<evidence type="ECO:0000256" key="1">
    <source>
        <dbReference type="SAM" id="Phobius"/>
    </source>
</evidence>
<dbReference type="Pfam" id="PF14145">
    <property type="entry name" value="YrhK"/>
    <property type="match status" value="1"/>
</dbReference>
<feature type="transmembrane region" description="Helical" evidence="1">
    <location>
        <begin position="41"/>
        <end position="59"/>
    </location>
</feature>
<dbReference type="AlphaFoldDB" id="Q5YT36"/>
<reference evidence="3 4" key="1">
    <citation type="journal article" date="2004" name="Proc. Natl. Acad. Sci. U.S.A.">
        <title>The complete genomic sequence of Nocardia farcinica IFM 10152.</title>
        <authorList>
            <person name="Ishikawa J."/>
            <person name="Yamashita A."/>
            <person name="Mikami Y."/>
            <person name="Hoshino Y."/>
            <person name="Kurita H."/>
            <person name="Hotta K."/>
            <person name="Shiba T."/>
            <person name="Hattori M."/>
        </authorList>
    </citation>
    <scope>NUCLEOTIDE SEQUENCE [LARGE SCALE GENOMIC DNA]</scope>
    <source>
        <strain evidence="3 4">IFM 10152</strain>
    </source>
</reference>
<proteinExistence type="predicted"/>
<keyword evidence="1" id="KW-0812">Transmembrane</keyword>
<organism evidence="3 4">
    <name type="scientific">Nocardia farcinica (strain IFM 10152)</name>
    <dbReference type="NCBI Taxonomy" id="247156"/>
    <lineage>
        <taxon>Bacteria</taxon>
        <taxon>Bacillati</taxon>
        <taxon>Actinomycetota</taxon>
        <taxon>Actinomycetes</taxon>
        <taxon>Mycobacteriales</taxon>
        <taxon>Nocardiaceae</taxon>
        <taxon>Nocardia</taxon>
    </lineage>
</organism>
<dbReference type="KEGG" id="nfa:NFA_38070"/>
<dbReference type="EMBL" id="AP006618">
    <property type="protein sequence ID" value="BAD58655.1"/>
    <property type="molecule type" value="Genomic_DNA"/>
</dbReference>
<gene>
    <name evidence="3" type="ordered locus">NFA_38070</name>
</gene>
<sequence length="105" mass="11982">MSRARPGRRRDMTDTHSEPALRLPVGRQQIVVNNRYESISIANDVLIAVFFTAGSILQFFDATVVAGRCLFLIGSLYFLARPLIRLNRRVHLQRLGADRDDGYDY</sequence>
<keyword evidence="1" id="KW-0472">Membrane</keyword>
<dbReference type="STRING" id="247156.NFA_38070"/>
<dbReference type="HOGENOM" id="CLU_177072_1_0_11"/>
<keyword evidence="1" id="KW-1133">Transmembrane helix</keyword>
<accession>Q5YT36</accession>
<evidence type="ECO:0000313" key="4">
    <source>
        <dbReference type="Proteomes" id="UP000006820"/>
    </source>
</evidence>
<feature type="transmembrane region" description="Helical" evidence="1">
    <location>
        <begin position="65"/>
        <end position="84"/>
    </location>
</feature>
<dbReference type="eggNOG" id="ENOG5032ZWE">
    <property type="taxonomic scope" value="Bacteria"/>
</dbReference>
<dbReference type="Proteomes" id="UP000006820">
    <property type="component" value="Chromosome"/>
</dbReference>
<evidence type="ECO:0000313" key="3">
    <source>
        <dbReference type="EMBL" id="BAD58655.1"/>
    </source>
</evidence>
<dbReference type="InterPro" id="IPR025424">
    <property type="entry name" value="YrhK_domain"/>
</dbReference>
<keyword evidence="4" id="KW-1185">Reference proteome</keyword>
<feature type="domain" description="YrhK" evidence="2">
    <location>
        <begin position="34"/>
        <end position="89"/>
    </location>
</feature>
<name>Q5YT36_NOCFA</name>
<protein>
    <recommendedName>
        <fullName evidence="2">YrhK domain-containing protein</fullName>
    </recommendedName>
</protein>